<accession>A0AAD9H8H9</accession>
<dbReference type="AlphaFoldDB" id="A0AAD9H8H9"/>
<reference evidence="2" key="1">
    <citation type="submission" date="2021-06" db="EMBL/GenBank/DDBJ databases">
        <title>Comparative genomics, transcriptomics and evolutionary studies reveal genomic signatures of adaptation to plant cell wall in hemibiotrophic fungi.</title>
        <authorList>
            <consortium name="DOE Joint Genome Institute"/>
            <person name="Baroncelli R."/>
            <person name="Diaz J.F."/>
            <person name="Benocci T."/>
            <person name="Peng M."/>
            <person name="Battaglia E."/>
            <person name="Haridas S."/>
            <person name="Andreopoulos W."/>
            <person name="Labutti K."/>
            <person name="Pangilinan J."/>
            <person name="Floch G.L."/>
            <person name="Makela M.R."/>
            <person name="Henrissat B."/>
            <person name="Grigoriev I.V."/>
            <person name="Crouch J.A."/>
            <person name="De Vries R.P."/>
            <person name="Sukno S.A."/>
            <person name="Thon M.R."/>
        </authorList>
    </citation>
    <scope>NUCLEOTIDE SEQUENCE</scope>
    <source>
        <strain evidence="2">MAFF235873</strain>
    </source>
</reference>
<feature type="region of interest" description="Disordered" evidence="1">
    <location>
        <begin position="18"/>
        <end position="53"/>
    </location>
</feature>
<organism evidence="2 3">
    <name type="scientific">Colletotrichum zoysiae</name>
    <dbReference type="NCBI Taxonomy" id="1216348"/>
    <lineage>
        <taxon>Eukaryota</taxon>
        <taxon>Fungi</taxon>
        <taxon>Dikarya</taxon>
        <taxon>Ascomycota</taxon>
        <taxon>Pezizomycotina</taxon>
        <taxon>Sordariomycetes</taxon>
        <taxon>Hypocreomycetidae</taxon>
        <taxon>Glomerellales</taxon>
        <taxon>Glomerellaceae</taxon>
        <taxon>Colletotrichum</taxon>
        <taxon>Colletotrichum graminicola species complex</taxon>
    </lineage>
</organism>
<feature type="compositionally biased region" description="Basic residues" evidence="1">
    <location>
        <begin position="33"/>
        <end position="53"/>
    </location>
</feature>
<keyword evidence="3" id="KW-1185">Reference proteome</keyword>
<evidence type="ECO:0000313" key="2">
    <source>
        <dbReference type="EMBL" id="KAK2023717.1"/>
    </source>
</evidence>
<dbReference type="Proteomes" id="UP001232148">
    <property type="component" value="Unassembled WGS sequence"/>
</dbReference>
<sequence length="53" mass="6444">MMRISMAVPFWVFVDTSSRRKSQPDDGTYSLLRKGKKKERKRKRKKKKKEEKN</sequence>
<comment type="caution">
    <text evidence="2">The sequence shown here is derived from an EMBL/GenBank/DDBJ whole genome shotgun (WGS) entry which is preliminary data.</text>
</comment>
<evidence type="ECO:0000256" key="1">
    <source>
        <dbReference type="SAM" id="MobiDB-lite"/>
    </source>
</evidence>
<name>A0AAD9H8H9_9PEZI</name>
<protein>
    <submittedName>
        <fullName evidence="2">Uncharacterized protein</fullName>
    </submittedName>
</protein>
<gene>
    <name evidence="2" type="ORF">LX32DRAFT_131421</name>
</gene>
<evidence type="ECO:0000313" key="3">
    <source>
        <dbReference type="Proteomes" id="UP001232148"/>
    </source>
</evidence>
<proteinExistence type="predicted"/>
<dbReference type="EMBL" id="MU842989">
    <property type="protein sequence ID" value="KAK2023717.1"/>
    <property type="molecule type" value="Genomic_DNA"/>
</dbReference>